<evidence type="ECO:0000256" key="3">
    <source>
        <dbReference type="ARBA" id="ARBA00022989"/>
    </source>
</evidence>
<accession>A0AAW9PSC8</accession>
<feature type="domain" description="Methylamine utilisation protein MauE" evidence="6">
    <location>
        <begin position="18"/>
        <end position="119"/>
    </location>
</feature>
<comment type="subcellular location">
    <subcellularLocation>
        <location evidence="1">Membrane</location>
        <topology evidence="1">Multi-pass membrane protein</topology>
    </subcellularLocation>
</comment>
<name>A0AAW9PSC8_9CYAN</name>
<dbReference type="RefSeq" id="WP_330484309.1">
    <property type="nucleotide sequence ID" value="NZ_JAZBJZ010000056.1"/>
</dbReference>
<evidence type="ECO:0000259" key="6">
    <source>
        <dbReference type="Pfam" id="PF07291"/>
    </source>
</evidence>
<dbReference type="Pfam" id="PF07291">
    <property type="entry name" value="MauE"/>
    <property type="match status" value="1"/>
</dbReference>
<keyword evidence="2 5" id="KW-0812">Transmembrane</keyword>
<keyword evidence="3 5" id="KW-1133">Transmembrane helix</keyword>
<protein>
    <submittedName>
        <fullName evidence="7">MauE/DoxX family redox-associated membrane protein</fullName>
    </submittedName>
</protein>
<keyword evidence="4 5" id="KW-0472">Membrane</keyword>
<dbReference type="GO" id="GO:0016020">
    <property type="term" value="C:membrane"/>
    <property type="evidence" value="ECO:0007669"/>
    <property type="project" value="UniProtKB-SubCell"/>
</dbReference>
<evidence type="ECO:0000256" key="5">
    <source>
        <dbReference type="SAM" id="Phobius"/>
    </source>
</evidence>
<organism evidence="7 8">
    <name type="scientific">Tumidithrix elongata BACA0141</name>
    <dbReference type="NCBI Taxonomy" id="2716417"/>
    <lineage>
        <taxon>Bacteria</taxon>
        <taxon>Bacillati</taxon>
        <taxon>Cyanobacteriota</taxon>
        <taxon>Cyanophyceae</taxon>
        <taxon>Pseudanabaenales</taxon>
        <taxon>Pseudanabaenaceae</taxon>
        <taxon>Tumidithrix</taxon>
        <taxon>Tumidithrix elongata</taxon>
    </lineage>
</organism>
<proteinExistence type="predicted"/>
<evidence type="ECO:0000313" key="8">
    <source>
        <dbReference type="Proteomes" id="UP001333818"/>
    </source>
</evidence>
<reference evidence="7" key="1">
    <citation type="submission" date="2024-01" db="EMBL/GenBank/DDBJ databases">
        <title>Bank of Algae and Cyanobacteria of the Azores (BACA) strain genomes.</title>
        <authorList>
            <person name="Luz R."/>
            <person name="Cordeiro R."/>
            <person name="Fonseca A."/>
            <person name="Goncalves V."/>
        </authorList>
    </citation>
    <scope>NUCLEOTIDE SEQUENCE</scope>
    <source>
        <strain evidence="7">BACA0141</strain>
    </source>
</reference>
<evidence type="ECO:0000313" key="7">
    <source>
        <dbReference type="EMBL" id="MEE3717879.1"/>
    </source>
</evidence>
<comment type="caution">
    <text evidence="7">The sequence shown here is derived from an EMBL/GenBank/DDBJ whole genome shotgun (WGS) entry which is preliminary data.</text>
</comment>
<feature type="transmembrane region" description="Helical" evidence="5">
    <location>
        <begin position="78"/>
        <end position="98"/>
    </location>
</feature>
<evidence type="ECO:0000256" key="1">
    <source>
        <dbReference type="ARBA" id="ARBA00004141"/>
    </source>
</evidence>
<feature type="transmembrane region" description="Helical" evidence="5">
    <location>
        <begin position="132"/>
        <end position="151"/>
    </location>
</feature>
<feature type="transmembrane region" description="Helical" evidence="5">
    <location>
        <begin position="21"/>
        <end position="39"/>
    </location>
</feature>
<dbReference type="InterPro" id="IPR009908">
    <property type="entry name" value="Methylamine_util_MauE"/>
</dbReference>
<keyword evidence="8" id="KW-1185">Reference proteome</keyword>
<dbReference type="EMBL" id="JAZBJZ010000056">
    <property type="protein sequence ID" value="MEE3717879.1"/>
    <property type="molecule type" value="Genomic_DNA"/>
</dbReference>
<evidence type="ECO:0000256" key="4">
    <source>
        <dbReference type="ARBA" id="ARBA00023136"/>
    </source>
</evidence>
<sequence length="172" mass="19103">MLSKLIPFHKLSLKQAIVANRITLGIFFLLSGIANYLNFSVPNGFYQTVTTVKLQLWGPFPAGWQGIGPLPEFIAIPYAWLLPGAEIVLGLLFAFGFWIRWTGLLLILMTASIVLAFGIIPAGSLFPNGAESFNKNILFMTLVWLCVAYDVETKKAQARKLAEKQRQLSTIN</sequence>
<gene>
    <name evidence="7" type="ORF">V2H45_14150</name>
</gene>
<evidence type="ECO:0000256" key="2">
    <source>
        <dbReference type="ARBA" id="ARBA00022692"/>
    </source>
</evidence>
<dbReference type="Proteomes" id="UP001333818">
    <property type="component" value="Unassembled WGS sequence"/>
</dbReference>
<dbReference type="AlphaFoldDB" id="A0AAW9PSC8"/>
<dbReference type="GO" id="GO:0030416">
    <property type="term" value="P:methylamine metabolic process"/>
    <property type="evidence" value="ECO:0007669"/>
    <property type="project" value="InterPro"/>
</dbReference>
<feature type="transmembrane region" description="Helical" evidence="5">
    <location>
        <begin position="105"/>
        <end position="126"/>
    </location>
</feature>